<organism evidence="1 2">
    <name type="scientific">Sclerotinia sclerotiorum (strain ATCC 18683 / 1980 / Ss-1)</name>
    <name type="common">White mold</name>
    <name type="synonym">Whetzelinia sclerotiorum</name>
    <dbReference type="NCBI Taxonomy" id="665079"/>
    <lineage>
        <taxon>Eukaryota</taxon>
        <taxon>Fungi</taxon>
        <taxon>Dikarya</taxon>
        <taxon>Ascomycota</taxon>
        <taxon>Pezizomycotina</taxon>
        <taxon>Leotiomycetes</taxon>
        <taxon>Helotiales</taxon>
        <taxon>Sclerotiniaceae</taxon>
        <taxon>Sclerotinia</taxon>
    </lineage>
</organism>
<accession>A7EMU5</accession>
<proteinExistence type="predicted"/>
<dbReference type="Proteomes" id="UP000001312">
    <property type="component" value="Unassembled WGS sequence"/>
</dbReference>
<dbReference type="GeneID" id="5488253"/>
<protein>
    <submittedName>
        <fullName evidence="1">Uncharacterized protein</fullName>
    </submittedName>
</protein>
<dbReference type="EMBL" id="CH476628">
    <property type="protein sequence ID" value="EDO04161.1"/>
    <property type="molecule type" value="Genomic_DNA"/>
</dbReference>
<dbReference type="RefSeq" id="XP_001592403.1">
    <property type="nucleotide sequence ID" value="XM_001592353.1"/>
</dbReference>
<dbReference type="AlphaFoldDB" id="A7EMU5"/>
<evidence type="ECO:0000313" key="1">
    <source>
        <dbReference type="EMBL" id="EDO04161.1"/>
    </source>
</evidence>
<reference evidence="2" key="1">
    <citation type="journal article" date="2011" name="PLoS Genet.">
        <title>Genomic analysis of the necrotrophic fungal pathogens Sclerotinia sclerotiorum and Botrytis cinerea.</title>
        <authorList>
            <person name="Amselem J."/>
            <person name="Cuomo C.A."/>
            <person name="van Kan J.A."/>
            <person name="Viaud M."/>
            <person name="Benito E.P."/>
            <person name="Couloux A."/>
            <person name="Coutinho P.M."/>
            <person name="de Vries R.P."/>
            <person name="Dyer P.S."/>
            <person name="Fillinger S."/>
            <person name="Fournier E."/>
            <person name="Gout L."/>
            <person name="Hahn M."/>
            <person name="Kohn L."/>
            <person name="Lapalu N."/>
            <person name="Plummer K.M."/>
            <person name="Pradier J.M."/>
            <person name="Quevillon E."/>
            <person name="Sharon A."/>
            <person name="Simon A."/>
            <person name="ten Have A."/>
            <person name="Tudzynski B."/>
            <person name="Tudzynski P."/>
            <person name="Wincker P."/>
            <person name="Andrew M."/>
            <person name="Anthouard V."/>
            <person name="Beever R.E."/>
            <person name="Beffa R."/>
            <person name="Benoit I."/>
            <person name="Bouzid O."/>
            <person name="Brault B."/>
            <person name="Chen Z."/>
            <person name="Choquer M."/>
            <person name="Collemare J."/>
            <person name="Cotton P."/>
            <person name="Danchin E.G."/>
            <person name="Da Silva C."/>
            <person name="Gautier A."/>
            <person name="Giraud C."/>
            <person name="Giraud T."/>
            <person name="Gonzalez C."/>
            <person name="Grossetete S."/>
            <person name="Guldener U."/>
            <person name="Henrissat B."/>
            <person name="Howlett B.J."/>
            <person name="Kodira C."/>
            <person name="Kretschmer M."/>
            <person name="Lappartient A."/>
            <person name="Leroch M."/>
            <person name="Levis C."/>
            <person name="Mauceli E."/>
            <person name="Neuveglise C."/>
            <person name="Oeser B."/>
            <person name="Pearson M."/>
            <person name="Poulain J."/>
            <person name="Poussereau N."/>
            <person name="Quesneville H."/>
            <person name="Rascle C."/>
            <person name="Schumacher J."/>
            <person name="Segurens B."/>
            <person name="Sexton A."/>
            <person name="Silva E."/>
            <person name="Sirven C."/>
            <person name="Soanes D.M."/>
            <person name="Talbot N.J."/>
            <person name="Templeton M."/>
            <person name="Yandava C."/>
            <person name="Yarden O."/>
            <person name="Zeng Q."/>
            <person name="Rollins J.A."/>
            <person name="Lebrun M.H."/>
            <person name="Dickman M."/>
        </authorList>
    </citation>
    <scope>NUCLEOTIDE SEQUENCE [LARGE SCALE GENOMIC DNA]</scope>
    <source>
        <strain evidence="2">ATCC 18683 / 1980 / Ss-1</strain>
    </source>
</reference>
<sequence>MGKRPRWSGGPPESHRRGGRLSEFVHYDVGTLVA</sequence>
<keyword evidence="2" id="KW-1185">Reference proteome</keyword>
<gene>
    <name evidence="1" type="ORF">SS1G_06644</name>
</gene>
<name>A7EMU5_SCLS1</name>
<evidence type="ECO:0000313" key="2">
    <source>
        <dbReference type="Proteomes" id="UP000001312"/>
    </source>
</evidence>
<dbReference type="InParanoid" id="A7EMU5"/>
<dbReference type="KEGG" id="ssl:SS1G_06644"/>